<dbReference type="InterPro" id="IPR012338">
    <property type="entry name" value="Beta-lactam/transpept-like"/>
</dbReference>
<dbReference type="Proteomes" id="UP000064893">
    <property type="component" value="Chromosome"/>
</dbReference>
<dbReference type="InterPro" id="IPR026444">
    <property type="entry name" value="Secre_tail"/>
</dbReference>
<dbReference type="InterPro" id="IPR050789">
    <property type="entry name" value="Diverse_Enzym_Activities"/>
</dbReference>
<proteinExistence type="predicted"/>
<evidence type="ECO:0000313" key="2">
    <source>
        <dbReference type="EMBL" id="ALO15036.1"/>
    </source>
</evidence>
<organism evidence="2 3">
    <name type="scientific">Salinivirga cyanobacteriivorans</name>
    <dbReference type="NCBI Taxonomy" id="1307839"/>
    <lineage>
        <taxon>Bacteria</taxon>
        <taxon>Pseudomonadati</taxon>
        <taxon>Bacteroidota</taxon>
        <taxon>Bacteroidia</taxon>
        <taxon>Bacteroidales</taxon>
        <taxon>Salinivirgaceae</taxon>
        <taxon>Salinivirga</taxon>
    </lineage>
</organism>
<dbReference type="PANTHER" id="PTHR43283">
    <property type="entry name" value="BETA-LACTAMASE-RELATED"/>
    <property type="match status" value="1"/>
</dbReference>
<dbReference type="AlphaFoldDB" id="A0A0S2HYY3"/>
<dbReference type="STRING" id="1307839.L21SP5_01386"/>
<gene>
    <name evidence="2" type="primary">flp_2</name>
    <name evidence="2" type="ORF">L21SP5_01386</name>
</gene>
<feature type="domain" description="Beta-lactamase-related" evidence="1">
    <location>
        <begin position="25"/>
        <end position="385"/>
    </location>
</feature>
<protein>
    <submittedName>
        <fullName evidence="2">FmtA-like protein</fullName>
    </submittedName>
</protein>
<dbReference type="SUPFAM" id="SSF56601">
    <property type="entry name" value="beta-lactamase/transpeptidase-like"/>
    <property type="match status" value="1"/>
</dbReference>
<dbReference type="Pfam" id="PF00144">
    <property type="entry name" value="Beta-lactamase"/>
    <property type="match status" value="1"/>
</dbReference>
<dbReference type="RefSeq" id="WP_057952534.1">
    <property type="nucleotide sequence ID" value="NZ_CP013118.1"/>
</dbReference>
<accession>A0A0S2HYY3</accession>
<dbReference type="Gene3D" id="3.40.710.10">
    <property type="entry name" value="DD-peptidase/beta-lactamase superfamily"/>
    <property type="match status" value="1"/>
</dbReference>
<dbReference type="NCBIfam" id="TIGR04183">
    <property type="entry name" value="Por_Secre_tail"/>
    <property type="match status" value="1"/>
</dbReference>
<dbReference type="InterPro" id="IPR001466">
    <property type="entry name" value="Beta-lactam-related"/>
</dbReference>
<reference evidence="2 3" key="1">
    <citation type="submission" date="2015-11" db="EMBL/GenBank/DDBJ databases">
        <title>Description and complete genome sequence of a novel strain predominating in hypersaline microbial mats and representing a new family of the Bacteriodetes phylum.</title>
        <authorList>
            <person name="Spring S."/>
            <person name="Bunk B."/>
            <person name="Sproer C."/>
            <person name="Klenk H.-P."/>
        </authorList>
    </citation>
    <scope>NUCLEOTIDE SEQUENCE [LARGE SCALE GENOMIC DNA]</scope>
    <source>
        <strain evidence="2 3">L21-Spi-D4</strain>
    </source>
</reference>
<dbReference type="OrthoDB" id="9805821at2"/>
<dbReference type="PANTHER" id="PTHR43283:SF3">
    <property type="entry name" value="BETA-LACTAMASE FAMILY PROTEIN (AFU_ORTHOLOGUE AFUA_5G07500)"/>
    <property type="match status" value="1"/>
</dbReference>
<evidence type="ECO:0000313" key="3">
    <source>
        <dbReference type="Proteomes" id="UP000064893"/>
    </source>
</evidence>
<dbReference type="EMBL" id="CP013118">
    <property type="protein sequence ID" value="ALO15036.1"/>
    <property type="molecule type" value="Genomic_DNA"/>
</dbReference>
<name>A0A0S2HYY3_9BACT</name>
<evidence type="ECO:0000259" key="1">
    <source>
        <dbReference type="Pfam" id="PF00144"/>
    </source>
</evidence>
<dbReference type="KEGG" id="blq:L21SP5_01386"/>
<sequence>MKFFLTLSLVVCVFAQHQAQNYQETLENIAEEQQLIGMSVIVMCNGAISDRFYYGLADIDREIPVTDQTYFRIASISKTVTASALMKLYENGHFVLEDNINNYLDFNIQNPNYPNDSISFEMLLSHTSGLVDGSGYSSFLSSTYNETPPPHISELLTIGGSYYTNDMWLNAAPGTYFSYSNINFGLIATLIEQISGQRFDRFVRDSILTPLNISGSFNIDHLPDINRVAVLYRNAVPQADHYQGTPPEPFDSTSYTIGSNGLVFAPQGGLRITAEELMHFMSMHANEGQWENIEILQKATIDLMHKPTWTYNGSNGNNYYNLFNQWGLGMQITTNTTNGDIVLPETTMIGHPGEAYGLISDMYFEKAKQFGIIFLTNGYYSGGYNFGDSTAFYVPEEQVFGTVAQYQFPICDTTTSAAAMLNNKIEDPFFVNQQSQTIHFKVNNPTGMIYIYSLGGNIVHKGQINKKQQPLPELPAGLYIIHWKNGTHSFTQKFIESH</sequence>
<keyword evidence="3" id="KW-1185">Reference proteome</keyword>